<sequence length="470" mass="46189">MTRHRRRLRTSVLATVTAVAAGATGLVAVPAQAAPRVPALPGDFNGDGRRDIATGSPLGTANGVTYAGFVTVVYGGTSGPDAAKRQVISQESAGVPGSSEKFDEFGRSLASADFDSDGYADLAIVATGEDLEGPLDGGRITLVYGSASGLSSRAVAFGKGSQTVSAGDFDRDGKPDLVAGLPGAFAVYRGLASGDTTGTVTRIGTGEGESARVATTTGDFTGDGYADLAYSVSWAPIDGEDFWIRFNVYPGSAGGLASTPAYTSSEAAPTSLASGDVNGDGKADLVAGFPDDGKGGEVRVYSGSASGLGSVKAIDQDSDGVPGTEERDDRFGASVAAGDVNGDGKADVAVGAPGEAIGTAAEAGAVTVLYGGSGGLTGTGSQQLGQGTEGVPGSVEAHDRFGSQVSLADLGGDGKADLTVGSSGENGNEGALYALNGSASGVTTAGIKAFSSTNLGVQGRGASLGEVLLP</sequence>
<reference evidence="7" key="1">
    <citation type="journal article" date="2019" name="Int. J. Syst. Evol. Microbiol.">
        <title>The Global Catalogue of Microorganisms (GCM) 10K type strain sequencing project: providing services to taxonomists for standard genome sequencing and annotation.</title>
        <authorList>
            <consortium name="The Broad Institute Genomics Platform"/>
            <consortium name="The Broad Institute Genome Sequencing Center for Infectious Disease"/>
            <person name="Wu L."/>
            <person name="Ma J."/>
        </authorList>
    </citation>
    <scope>NUCLEOTIDE SEQUENCE [LARGE SCALE GENOMIC DNA]</scope>
    <source>
        <strain evidence="7">JCM 9371</strain>
    </source>
</reference>
<evidence type="ECO:0000313" key="7">
    <source>
        <dbReference type="Proteomes" id="UP001597063"/>
    </source>
</evidence>
<accession>A0ABW2Y166</accession>
<dbReference type="SMART" id="SM00191">
    <property type="entry name" value="Int_alpha"/>
    <property type="match status" value="6"/>
</dbReference>
<name>A0ABW2Y166_9ACTN</name>
<dbReference type="EMBL" id="JBHTGP010000031">
    <property type="protein sequence ID" value="MFD0691508.1"/>
    <property type="molecule type" value="Genomic_DNA"/>
</dbReference>
<dbReference type="PANTHER" id="PTHR23221:SF7">
    <property type="entry name" value="PHOSPHATIDYLINOSITOL-GLYCAN-SPECIFIC PHOSPHOLIPASE D"/>
    <property type="match status" value="1"/>
</dbReference>
<dbReference type="PROSITE" id="PS51318">
    <property type="entry name" value="TAT"/>
    <property type="match status" value="1"/>
</dbReference>
<dbReference type="Proteomes" id="UP001597063">
    <property type="component" value="Unassembled WGS sequence"/>
</dbReference>
<gene>
    <name evidence="6" type="ORF">ACFQZM_43950</name>
</gene>
<evidence type="ECO:0000256" key="4">
    <source>
        <dbReference type="ARBA" id="ARBA00023180"/>
    </source>
</evidence>
<dbReference type="Pfam" id="PF13517">
    <property type="entry name" value="FG-GAP_3"/>
    <property type="match status" value="1"/>
</dbReference>
<dbReference type="RefSeq" id="WP_131755869.1">
    <property type="nucleotide sequence ID" value="NZ_CAACUY010000009.1"/>
</dbReference>
<keyword evidence="4" id="KW-0325">Glycoprotein</keyword>
<dbReference type="PANTHER" id="PTHR23221">
    <property type="entry name" value="GLYCOSYLPHOSPHATIDYLINOSITOL PHOSPHOLIPASE D"/>
    <property type="match status" value="1"/>
</dbReference>
<dbReference type="InterPro" id="IPR006311">
    <property type="entry name" value="TAT_signal"/>
</dbReference>
<protein>
    <submittedName>
        <fullName evidence="6">FG-GAP and VCBS repeat-containing protein</fullName>
    </submittedName>
</protein>
<keyword evidence="1 5" id="KW-0732">Signal</keyword>
<keyword evidence="7" id="KW-1185">Reference proteome</keyword>
<evidence type="ECO:0000256" key="2">
    <source>
        <dbReference type="ARBA" id="ARBA00022737"/>
    </source>
</evidence>
<dbReference type="Gene3D" id="2.130.10.130">
    <property type="entry name" value="Integrin alpha, N-terminal"/>
    <property type="match status" value="4"/>
</dbReference>
<evidence type="ECO:0000313" key="6">
    <source>
        <dbReference type="EMBL" id="MFD0691508.1"/>
    </source>
</evidence>
<feature type="chain" id="PRO_5046911792" evidence="5">
    <location>
        <begin position="34"/>
        <end position="470"/>
    </location>
</feature>
<comment type="caution">
    <text evidence="6">The sequence shown here is derived from an EMBL/GenBank/DDBJ whole genome shotgun (WGS) entry which is preliminary data.</text>
</comment>
<proteinExistence type="predicted"/>
<keyword evidence="3" id="KW-0378">Hydrolase</keyword>
<dbReference type="SUPFAM" id="SSF69318">
    <property type="entry name" value="Integrin alpha N-terminal domain"/>
    <property type="match status" value="1"/>
</dbReference>
<dbReference type="InterPro" id="IPR013517">
    <property type="entry name" value="FG-GAP"/>
</dbReference>
<organism evidence="6 7">
    <name type="scientific">Actinomadura fibrosa</name>
    <dbReference type="NCBI Taxonomy" id="111802"/>
    <lineage>
        <taxon>Bacteria</taxon>
        <taxon>Bacillati</taxon>
        <taxon>Actinomycetota</taxon>
        <taxon>Actinomycetes</taxon>
        <taxon>Streptosporangiales</taxon>
        <taxon>Thermomonosporaceae</taxon>
        <taxon>Actinomadura</taxon>
    </lineage>
</organism>
<keyword evidence="2" id="KW-0677">Repeat</keyword>
<feature type="signal peptide" evidence="5">
    <location>
        <begin position="1"/>
        <end position="33"/>
    </location>
</feature>
<dbReference type="InterPro" id="IPR013519">
    <property type="entry name" value="Int_alpha_beta-p"/>
</dbReference>
<dbReference type="Pfam" id="PF01839">
    <property type="entry name" value="FG-GAP"/>
    <property type="match status" value="5"/>
</dbReference>
<dbReference type="InterPro" id="IPR028994">
    <property type="entry name" value="Integrin_alpha_N"/>
</dbReference>
<evidence type="ECO:0000256" key="5">
    <source>
        <dbReference type="SAM" id="SignalP"/>
    </source>
</evidence>
<evidence type="ECO:0000256" key="3">
    <source>
        <dbReference type="ARBA" id="ARBA00022801"/>
    </source>
</evidence>
<dbReference type="PROSITE" id="PS51470">
    <property type="entry name" value="FG_GAP"/>
    <property type="match status" value="2"/>
</dbReference>
<evidence type="ECO:0000256" key="1">
    <source>
        <dbReference type="ARBA" id="ARBA00022729"/>
    </source>
</evidence>